<keyword evidence="1" id="KW-0677">Repeat</keyword>
<dbReference type="GO" id="GO:0005811">
    <property type="term" value="C:lipid droplet"/>
    <property type="evidence" value="ECO:0007669"/>
    <property type="project" value="InterPro"/>
</dbReference>
<keyword evidence="6" id="KW-1185">Reference proteome</keyword>
<evidence type="ECO:0000313" key="6">
    <source>
        <dbReference type="Proteomes" id="UP000030645"/>
    </source>
</evidence>
<keyword evidence="2" id="KW-0413">Isomerase</keyword>
<dbReference type="InterPro" id="IPR018333">
    <property type="entry name" value="Squalene_cyclase"/>
</dbReference>
<dbReference type="GO" id="GO:0042300">
    <property type="term" value="F:beta-amyrin synthase activity"/>
    <property type="evidence" value="ECO:0007669"/>
    <property type="project" value="UniProtKB-ARBA"/>
</dbReference>
<sequence>MPDGSWYGHWGICFIYSTWFAIRGLNAAGKYSHNCDAICRGVDFLLKTQRDDGGWAESYTSCTNKRFSLLRRLRSLPLHHHYRRRQPFFDHDRMWLNDKGESDSTPIHRAAKRLINSHLENGDFPQQVLIFSKLKEKNECTS</sequence>
<dbReference type="PANTHER" id="PTHR11764:SF58">
    <property type="entry name" value="BETA-AMYRIN SYNTHASE-RELATED"/>
    <property type="match status" value="1"/>
</dbReference>
<dbReference type="InterPro" id="IPR008930">
    <property type="entry name" value="Terpenoid_cyclase/PrenylTrfase"/>
</dbReference>
<feature type="domain" description="Squalene cyclase C-terminal" evidence="4">
    <location>
        <begin position="2"/>
        <end position="66"/>
    </location>
</feature>
<evidence type="ECO:0000256" key="1">
    <source>
        <dbReference type="ARBA" id="ARBA00022737"/>
    </source>
</evidence>
<evidence type="ECO:0000313" key="5">
    <source>
        <dbReference type="EMBL" id="EXC33650.1"/>
    </source>
</evidence>
<dbReference type="Proteomes" id="UP000030645">
    <property type="component" value="Unassembled WGS sequence"/>
</dbReference>
<gene>
    <name evidence="5" type="ORF">L484_013847</name>
</gene>
<dbReference type="GO" id="GO:0016104">
    <property type="term" value="P:triterpenoid biosynthetic process"/>
    <property type="evidence" value="ECO:0007669"/>
    <property type="project" value="InterPro"/>
</dbReference>
<evidence type="ECO:0000259" key="4">
    <source>
        <dbReference type="Pfam" id="PF13243"/>
    </source>
</evidence>
<dbReference type="eggNOG" id="KOG0497">
    <property type="taxonomic scope" value="Eukaryota"/>
</dbReference>
<dbReference type="PANTHER" id="PTHR11764">
    <property type="entry name" value="TERPENE CYCLASE/MUTASE FAMILY MEMBER"/>
    <property type="match status" value="1"/>
</dbReference>
<keyword evidence="3" id="KW-0472">Membrane</keyword>
<dbReference type="STRING" id="981085.W9SAU7"/>
<organism evidence="5 6">
    <name type="scientific">Morus notabilis</name>
    <dbReference type="NCBI Taxonomy" id="981085"/>
    <lineage>
        <taxon>Eukaryota</taxon>
        <taxon>Viridiplantae</taxon>
        <taxon>Streptophyta</taxon>
        <taxon>Embryophyta</taxon>
        <taxon>Tracheophyta</taxon>
        <taxon>Spermatophyta</taxon>
        <taxon>Magnoliopsida</taxon>
        <taxon>eudicotyledons</taxon>
        <taxon>Gunneridae</taxon>
        <taxon>Pentapetalae</taxon>
        <taxon>rosids</taxon>
        <taxon>fabids</taxon>
        <taxon>Rosales</taxon>
        <taxon>Moraceae</taxon>
        <taxon>Moreae</taxon>
        <taxon>Morus</taxon>
    </lineage>
</organism>
<dbReference type="Pfam" id="PF13243">
    <property type="entry name" value="SQHop_cyclase_C"/>
    <property type="match status" value="1"/>
</dbReference>
<keyword evidence="3" id="KW-1133">Transmembrane helix</keyword>
<name>W9SAU7_9ROSA</name>
<accession>W9SAU7</accession>
<evidence type="ECO:0000256" key="2">
    <source>
        <dbReference type="ARBA" id="ARBA00023235"/>
    </source>
</evidence>
<dbReference type="InterPro" id="IPR032696">
    <property type="entry name" value="SQ_cyclase_C"/>
</dbReference>
<reference evidence="6" key="1">
    <citation type="submission" date="2013-01" db="EMBL/GenBank/DDBJ databases">
        <title>Draft Genome Sequence of a Mulberry Tree, Morus notabilis C.K. Schneid.</title>
        <authorList>
            <person name="He N."/>
            <person name="Zhao S."/>
        </authorList>
    </citation>
    <scope>NUCLEOTIDE SEQUENCE</scope>
</reference>
<dbReference type="SUPFAM" id="SSF48239">
    <property type="entry name" value="Terpenoid cyclases/Protein prenyltransferases"/>
    <property type="match status" value="1"/>
</dbReference>
<proteinExistence type="predicted"/>
<dbReference type="AlphaFoldDB" id="W9SAU7"/>
<evidence type="ECO:0000256" key="3">
    <source>
        <dbReference type="SAM" id="Phobius"/>
    </source>
</evidence>
<protein>
    <recommendedName>
        <fullName evidence="4">Squalene cyclase C-terminal domain-containing protein</fullName>
    </recommendedName>
</protein>
<keyword evidence="3" id="KW-0812">Transmembrane</keyword>
<dbReference type="Gene3D" id="1.50.10.20">
    <property type="match status" value="1"/>
</dbReference>
<feature type="transmembrane region" description="Helical" evidence="3">
    <location>
        <begin position="6"/>
        <end position="22"/>
    </location>
</feature>
<dbReference type="EMBL" id="KE346342">
    <property type="protein sequence ID" value="EXC33650.1"/>
    <property type="molecule type" value="Genomic_DNA"/>
</dbReference>